<organism evidence="3 4">
    <name type="scientific">Rhodobacter calidifons</name>
    <dbReference type="NCBI Taxonomy" id="2715277"/>
    <lineage>
        <taxon>Bacteria</taxon>
        <taxon>Pseudomonadati</taxon>
        <taxon>Pseudomonadota</taxon>
        <taxon>Alphaproteobacteria</taxon>
        <taxon>Rhodobacterales</taxon>
        <taxon>Rhodobacter group</taxon>
        <taxon>Rhodobacter</taxon>
    </lineage>
</organism>
<evidence type="ECO:0000313" key="4">
    <source>
        <dbReference type="Proteomes" id="UP001515660"/>
    </source>
</evidence>
<feature type="domain" description="DUF306" evidence="2">
    <location>
        <begin position="21"/>
        <end position="123"/>
    </location>
</feature>
<protein>
    <submittedName>
        <fullName evidence="3">META domain-containing protein</fullName>
    </submittedName>
</protein>
<dbReference type="EMBL" id="JAANHS010000001">
    <property type="protein sequence ID" value="NHB75127.1"/>
    <property type="molecule type" value="Genomic_DNA"/>
</dbReference>
<dbReference type="InterPro" id="IPR038670">
    <property type="entry name" value="HslJ-like_sf"/>
</dbReference>
<sequence length="127" mass="13584">MRLFPLLAAIAMTACTTADAQDATGIEWELLAIDGLVVDIPATLSVNAEGTLSGKAPCNRYMGRNQASLPDLKLGGVAATRMACDRLDDEQAFFTALSVMTRLDMRGDDTLVLTGPDGRSMEFTRGR</sequence>
<keyword evidence="1" id="KW-0732">Signal</keyword>
<evidence type="ECO:0000256" key="1">
    <source>
        <dbReference type="SAM" id="SignalP"/>
    </source>
</evidence>
<gene>
    <name evidence="3" type="ORF">G8O29_00035</name>
</gene>
<dbReference type="InterPro" id="IPR053147">
    <property type="entry name" value="Hsp_HslJ-like"/>
</dbReference>
<evidence type="ECO:0000313" key="3">
    <source>
        <dbReference type="EMBL" id="NHB75127.1"/>
    </source>
</evidence>
<reference evidence="3 4" key="1">
    <citation type="journal article" date="2022" name="Microorganisms">
        <title>Genome Sequence and Characterization of a Xanthorhodopsin-Containing, Aerobic Anoxygenic Phototrophic Rhodobacter Species, Isolated from Mesophilic Conditions at Yellowstone National Park.</title>
        <authorList>
            <person name="Kyndt J.A."/>
            <person name="Robertson S."/>
            <person name="Shoffstall I.B."/>
            <person name="Ramaley R.F."/>
            <person name="Meyer T.E."/>
        </authorList>
    </citation>
    <scope>NUCLEOTIDE SEQUENCE [LARGE SCALE GENOMIC DNA]</scope>
    <source>
        <strain evidence="3 4">M37P</strain>
    </source>
</reference>
<feature type="chain" id="PRO_5045735331" evidence="1">
    <location>
        <begin position="21"/>
        <end position="127"/>
    </location>
</feature>
<keyword evidence="4" id="KW-1185">Reference proteome</keyword>
<dbReference type="PANTHER" id="PTHR35535">
    <property type="entry name" value="HEAT SHOCK PROTEIN HSLJ"/>
    <property type="match status" value="1"/>
</dbReference>
<proteinExistence type="predicted"/>
<name>A0ABX0G2C9_9RHOB</name>
<dbReference type="Proteomes" id="UP001515660">
    <property type="component" value="Unassembled WGS sequence"/>
</dbReference>
<dbReference type="InterPro" id="IPR005184">
    <property type="entry name" value="DUF306_Meta_HslJ"/>
</dbReference>
<dbReference type="RefSeq" id="WP_166401192.1">
    <property type="nucleotide sequence ID" value="NZ_JAANHS010000001.1"/>
</dbReference>
<evidence type="ECO:0000259" key="2">
    <source>
        <dbReference type="Pfam" id="PF03724"/>
    </source>
</evidence>
<comment type="caution">
    <text evidence="3">The sequence shown here is derived from an EMBL/GenBank/DDBJ whole genome shotgun (WGS) entry which is preliminary data.</text>
</comment>
<dbReference type="PANTHER" id="PTHR35535:SF2">
    <property type="entry name" value="DUF306 DOMAIN-CONTAINING PROTEIN"/>
    <property type="match status" value="1"/>
</dbReference>
<dbReference type="PROSITE" id="PS51257">
    <property type="entry name" value="PROKAR_LIPOPROTEIN"/>
    <property type="match status" value="1"/>
</dbReference>
<accession>A0ABX0G2C9</accession>
<feature type="signal peptide" evidence="1">
    <location>
        <begin position="1"/>
        <end position="20"/>
    </location>
</feature>
<dbReference type="Pfam" id="PF03724">
    <property type="entry name" value="META"/>
    <property type="match status" value="1"/>
</dbReference>
<dbReference type="Gene3D" id="2.40.128.270">
    <property type="match status" value="1"/>
</dbReference>